<sequence>MRPLKIGVLNVMHDKQATNERLTRVLTHSGQPVELHFYYPTLHYPQGAPAAVAAILSPLSITEAQTMDAFIVTGAPLEALPFSAITYIDEVNQLFDALAAAHVVQLHLCWGGMAALAHFYGIEKHLLPHKLFGVYPHKIVAETPLLAGLQDGFKAPHARYAEMDLAQIRQQPQLTLEALTETGDLLLVENHHAEQAFMFAHLEYGRKGLLHEYQREISTYPDRHYRQPENYFADPAHLAGPQFDWAATQAVFFDQWVAHVAEVVKTKGDK</sequence>
<comment type="function">
    <text evidence="4">Transfers an acetyl group from acetyl-CoA to L-serine, forming acetyl-L-serine.</text>
</comment>
<keyword evidence="2 4" id="KW-0808">Transferase</keyword>
<comment type="subcellular location">
    <subcellularLocation>
        <location evidence="4">Cytoplasm</location>
    </subcellularLocation>
</comment>
<keyword evidence="4" id="KW-0963">Cytoplasm</keyword>
<keyword evidence="4" id="KW-0198">Cysteine biosynthesis</keyword>
<proteinExistence type="inferred from homology"/>
<keyword evidence="6" id="KW-1185">Reference proteome</keyword>
<feature type="active site" description="Acyl-thioester intermediate" evidence="4">
    <location>
        <position position="109"/>
    </location>
</feature>
<evidence type="ECO:0000313" key="6">
    <source>
        <dbReference type="Proteomes" id="UP001597199"/>
    </source>
</evidence>
<dbReference type="PANTHER" id="PTHR20919">
    <property type="entry name" value="HOMOSERINE O-SUCCINYLTRANSFERASE"/>
    <property type="match status" value="1"/>
</dbReference>
<dbReference type="EC" id="2.3.1.30" evidence="4"/>
<dbReference type="InterPro" id="IPR033752">
    <property type="entry name" value="MetA_family"/>
</dbReference>
<dbReference type="SUPFAM" id="SSF52317">
    <property type="entry name" value="Class I glutamine amidotransferase-like"/>
    <property type="match status" value="1"/>
</dbReference>
<evidence type="ECO:0000256" key="3">
    <source>
        <dbReference type="ARBA" id="ARBA00023315"/>
    </source>
</evidence>
<feature type="active site" evidence="4">
    <location>
        <position position="203"/>
    </location>
</feature>
<feature type="binding site" evidence="4">
    <location>
        <position position="130"/>
    </location>
    <ligand>
        <name>substrate</name>
    </ligand>
</feature>
<dbReference type="RefSeq" id="WP_236000344.1">
    <property type="nucleotide sequence ID" value="NZ_BOLV01000001.1"/>
</dbReference>
<dbReference type="EMBL" id="JBHTOA010000016">
    <property type="protein sequence ID" value="MFD1398331.1"/>
    <property type="molecule type" value="Genomic_DNA"/>
</dbReference>
<dbReference type="InterPro" id="IPR029062">
    <property type="entry name" value="Class_I_gatase-like"/>
</dbReference>
<accession>A0ABW4BCW9</accession>
<protein>
    <recommendedName>
        <fullName evidence="4">Serine O-acetyltransferase</fullName>
        <shortName evidence="4">SAT</shortName>
        <ecNumber evidence="4">2.3.1.30</ecNumber>
    </recommendedName>
</protein>
<reference evidence="6" key="1">
    <citation type="journal article" date="2019" name="Int. J. Syst. Evol. Microbiol.">
        <title>The Global Catalogue of Microorganisms (GCM) 10K type strain sequencing project: providing services to taxonomists for standard genome sequencing and annotation.</title>
        <authorList>
            <consortium name="The Broad Institute Genomics Platform"/>
            <consortium name="The Broad Institute Genome Sequencing Center for Infectious Disease"/>
            <person name="Wu L."/>
            <person name="Ma J."/>
        </authorList>
    </citation>
    <scope>NUCLEOTIDE SEQUENCE [LARGE SCALE GENOMIC DNA]</scope>
    <source>
        <strain evidence="6">CCM 9110</strain>
    </source>
</reference>
<gene>
    <name evidence="5" type="ORF">ACFQ41_03300</name>
</gene>
<dbReference type="PANTHER" id="PTHR20919:SF0">
    <property type="entry name" value="HOMOSERINE O-SUCCINYLTRANSFERASE"/>
    <property type="match status" value="1"/>
</dbReference>
<organism evidence="5 6">
    <name type="scientific">Lacticaseibacillus suilingensis</name>
    <dbReference type="NCBI Taxonomy" id="2799577"/>
    <lineage>
        <taxon>Bacteria</taxon>
        <taxon>Bacillati</taxon>
        <taxon>Bacillota</taxon>
        <taxon>Bacilli</taxon>
        <taxon>Lactobacillales</taxon>
        <taxon>Lactobacillaceae</taxon>
        <taxon>Lacticaseibacillus</taxon>
    </lineage>
</organism>
<feature type="binding site" evidence="4">
    <location>
        <position position="215"/>
    </location>
    <ligand>
        <name>substrate</name>
    </ligand>
</feature>
<comment type="caution">
    <text evidence="5">The sequence shown here is derived from an EMBL/GenBank/DDBJ whole genome shotgun (WGS) entry which is preliminary data.</text>
</comment>
<name>A0ABW4BCW9_9LACO</name>
<evidence type="ECO:0000256" key="1">
    <source>
        <dbReference type="ARBA" id="ARBA00022605"/>
    </source>
</evidence>
<dbReference type="PIRSF" id="PIRSF000450">
    <property type="entry name" value="H_ser_succinyltr"/>
    <property type="match status" value="1"/>
</dbReference>
<dbReference type="HAMAP" id="MF_00295">
    <property type="entry name" value="MetA_acyltransf"/>
    <property type="match status" value="1"/>
</dbReference>
<feature type="site" description="Important for substrate specificity" evidence="4">
    <location>
        <position position="158"/>
    </location>
</feature>
<keyword evidence="3 4" id="KW-0012">Acyltransferase</keyword>
<evidence type="ECO:0000313" key="5">
    <source>
        <dbReference type="EMBL" id="MFD1398331.1"/>
    </source>
</evidence>
<evidence type="ECO:0000256" key="4">
    <source>
        <dbReference type="HAMAP-Rule" id="MF_00295"/>
    </source>
</evidence>
<dbReference type="GO" id="GO:0008899">
    <property type="term" value="F:homoserine O-succinyltransferase activity"/>
    <property type="evidence" value="ECO:0007669"/>
    <property type="project" value="UniProtKB-EC"/>
</dbReference>
<keyword evidence="1 4" id="KW-0028">Amino-acid biosynthesis</keyword>
<comment type="similarity">
    <text evidence="4">Belongs to the MetA family.</text>
</comment>
<feature type="active site" description="Proton acceptor" evidence="4">
    <location>
        <position position="201"/>
    </location>
</feature>
<dbReference type="Pfam" id="PF04204">
    <property type="entry name" value="HTS"/>
    <property type="match status" value="1"/>
</dbReference>
<comment type="catalytic activity">
    <reaction evidence="4">
        <text>L-serine + acetyl-CoA = O-acetyl-L-serine + CoA</text>
        <dbReference type="Rhea" id="RHEA:24560"/>
        <dbReference type="ChEBI" id="CHEBI:33384"/>
        <dbReference type="ChEBI" id="CHEBI:57287"/>
        <dbReference type="ChEBI" id="CHEBI:57288"/>
        <dbReference type="ChEBI" id="CHEBI:58340"/>
        <dbReference type="EC" id="2.3.1.30"/>
    </reaction>
</comment>
<comment type="caution">
    <text evidence="4">Lacks conserved residue(s) required for the propagation of feature annotation.</text>
</comment>
<comment type="pathway">
    <text evidence="4">Amino-acid biosynthesis; L-cysteine biosynthesis; L-cysteine from L-serine: step 1/2.</text>
</comment>
<dbReference type="Proteomes" id="UP001597199">
    <property type="component" value="Unassembled WGS sequence"/>
</dbReference>
<evidence type="ECO:0000256" key="2">
    <source>
        <dbReference type="ARBA" id="ARBA00022679"/>
    </source>
</evidence>
<feature type="site" description="Important for acyl-CoA specificity" evidence="4">
    <location>
        <position position="78"/>
    </location>
</feature>
<dbReference type="Gene3D" id="3.40.50.880">
    <property type="match status" value="1"/>
</dbReference>